<dbReference type="EMBL" id="CACRUA010000029">
    <property type="protein sequence ID" value="VYU54534.1"/>
    <property type="molecule type" value="Genomic_DNA"/>
</dbReference>
<feature type="transmembrane region" description="Helical" evidence="1">
    <location>
        <begin position="182"/>
        <end position="212"/>
    </location>
</feature>
<feature type="transmembrane region" description="Helical" evidence="1">
    <location>
        <begin position="262"/>
        <end position="282"/>
    </location>
</feature>
<feature type="transmembrane region" description="Helical" evidence="1">
    <location>
        <begin position="302"/>
        <end position="322"/>
    </location>
</feature>
<keyword evidence="1" id="KW-0472">Membrane</keyword>
<keyword evidence="1" id="KW-0812">Transmembrane</keyword>
<name>A0A6N3FR61_CLOSY</name>
<feature type="transmembrane region" description="Helical" evidence="1">
    <location>
        <begin position="121"/>
        <end position="137"/>
    </location>
</feature>
<feature type="transmembrane region" description="Helical" evidence="1">
    <location>
        <begin position="143"/>
        <end position="162"/>
    </location>
</feature>
<keyword evidence="1" id="KW-1133">Transmembrane helix</keyword>
<feature type="transmembrane region" description="Helical" evidence="1">
    <location>
        <begin position="334"/>
        <end position="354"/>
    </location>
</feature>
<sequence>MEPMRKKAVKVTSVQVKAVWILPILLGTAFCFYYLSLAADNVAFSDYVRLINSYLPDVGNPAKFFVPDILTRVPITYLGRIINVKLLGYNTFFDMALGVLGLGLGAAALSVYAGKEKKISYPWYLMILFVYFSLNKWEMLTNGTGWVCFAAVSGFICHYVILDRAVRTGHCHRRDRIFLMALPSFLTLFVAGPYCGSYSALLTLVYLVMLAADYRKKGKINRLYLGYLAAVLIPLALYLWSNSYAVYVHRGAVTDGNIISQLIADPLFFVTFLLNAFASAVLGQNQIVDFANKGSIFGSDPFVYLLGAAVIFLYLYSLYLNLKYRLYEKTIFPLLMILSGGLNHLLILSARWIFLKDSYGMTSRYALQYQMGIIGILLTFAVVMRLGRETEKSVKKGPGPITVVLVGLGACLILAGNAWTTKEELKTAPFRKDYLQISRELAMNYRTAGDAELVEYLHNDPDSVRKAMKILEENNLNLFRK</sequence>
<reference evidence="2" key="1">
    <citation type="submission" date="2019-11" db="EMBL/GenBank/DDBJ databases">
        <authorList>
            <person name="Feng L."/>
        </authorList>
    </citation>
    <scope>NUCLEOTIDE SEQUENCE</scope>
    <source>
        <strain evidence="2">CsymbiosumLFYP84</strain>
    </source>
</reference>
<feature type="transmembrane region" description="Helical" evidence="1">
    <location>
        <begin position="95"/>
        <end position="114"/>
    </location>
</feature>
<dbReference type="RefSeq" id="WP_054345281.1">
    <property type="nucleotide sequence ID" value="NZ_CACRUA010000029.1"/>
</dbReference>
<feature type="transmembrane region" description="Helical" evidence="1">
    <location>
        <begin position="224"/>
        <end position="241"/>
    </location>
</feature>
<feature type="transmembrane region" description="Helical" evidence="1">
    <location>
        <begin position="20"/>
        <end position="39"/>
    </location>
</feature>
<accession>A0A6N3FR61</accession>
<feature type="transmembrane region" description="Helical" evidence="1">
    <location>
        <begin position="366"/>
        <end position="387"/>
    </location>
</feature>
<feature type="transmembrane region" description="Helical" evidence="1">
    <location>
        <begin position="399"/>
        <end position="419"/>
    </location>
</feature>
<protein>
    <submittedName>
        <fullName evidence="2">Uncharacterized protein</fullName>
    </submittedName>
</protein>
<proteinExistence type="predicted"/>
<organism evidence="2">
    <name type="scientific">Clostridium symbiosum</name>
    <name type="common">Bacteroides symbiosus</name>
    <dbReference type="NCBI Taxonomy" id="1512"/>
    <lineage>
        <taxon>Bacteria</taxon>
        <taxon>Bacillati</taxon>
        <taxon>Bacillota</taxon>
        <taxon>Clostridia</taxon>
        <taxon>Lachnospirales</taxon>
        <taxon>Lachnospiraceae</taxon>
        <taxon>Otoolea</taxon>
    </lineage>
</organism>
<dbReference type="AlphaFoldDB" id="A0A6N3FR61"/>
<evidence type="ECO:0000256" key="1">
    <source>
        <dbReference type="SAM" id="Phobius"/>
    </source>
</evidence>
<evidence type="ECO:0000313" key="2">
    <source>
        <dbReference type="EMBL" id="VYU54534.1"/>
    </source>
</evidence>
<gene>
    <name evidence="2" type="ORF">CSLFYP84_02653</name>
</gene>